<evidence type="ECO:0000313" key="17">
    <source>
        <dbReference type="EMBL" id="RVX03684.1"/>
    </source>
</evidence>
<dbReference type="GO" id="GO:0005524">
    <property type="term" value="F:ATP binding"/>
    <property type="evidence" value="ECO:0007669"/>
    <property type="project" value="UniProtKB-KW"/>
</dbReference>
<dbReference type="EC" id="7.1.2.2" evidence="3"/>
<gene>
    <name evidence="17" type="primary">VATA_1</name>
    <name evidence="17" type="ORF">CK203_023039</name>
</gene>
<dbReference type="FunFam" id="2.40.50.100:FF:000008">
    <property type="entry name" value="V-type proton ATPase catalytic subunit A"/>
    <property type="match status" value="1"/>
</dbReference>
<dbReference type="SUPFAM" id="SSF47917">
    <property type="entry name" value="C-terminal domain of alpha and beta subunits of F1 ATP synthase"/>
    <property type="match status" value="1"/>
</dbReference>
<evidence type="ECO:0000256" key="11">
    <source>
        <dbReference type="ARBA" id="ARBA00030856"/>
    </source>
</evidence>
<accession>A0A438J408</accession>
<comment type="function">
    <text evidence="1">Catalytic subunit of the peripheral V1 complex of vacuolar ATPase. V-ATPase vacuolar ATPase is responsible for acidifying a variety of intracellular compartments in eukaryotic cells.</text>
</comment>
<dbReference type="GO" id="GO:0046961">
    <property type="term" value="F:proton-transporting ATPase activity, rotational mechanism"/>
    <property type="evidence" value="ECO:0007669"/>
    <property type="project" value="InterPro"/>
</dbReference>
<evidence type="ECO:0000259" key="15">
    <source>
        <dbReference type="Pfam" id="PF02874"/>
    </source>
</evidence>
<evidence type="ECO:0000256" key="5">
    <source>
        <dbReference type="ARBA" id="ARBA00022448"/>
    </source>
</evidence>
<dbReference type="Pfam" id="PF02874">
    <property type="entry name" value="ATP-synt_ab_N"/>
    <property type="match status" value="1"/>
</dbReference>
<evidence type="ECO:0000259" key="14">
    <source>
        <dbReference type="Pfam" id="PF00006"/>
    </source>
</evidence>
<dbReference type="InterPro" id="IPR000194">
    <property type="entry name" value="ATPase_F1/V1/A1_a/bsu_nucl-bd"/>
</dbReference>
<dbReference type="PANTHER" id="PTHR43607">
    <property type="entry name" value="V-TYPE PROTON ATPASE CATALYTIC SUBUNIT A"/>
    <property type="match status" value="1"/>
</dbReference>
<keyword evidence="8" id="KW-0067">ATP-binding</keyword>
<evidence type="ECO:0000256" key="4">
    <source>
        <dbReference type="ARBA" id="ARBA00018860"/>
    </source>
</evidence>
<dbReference type="GO" id="GO:0046034">
    <property type="term" value="P:ATP metabolic process"/>
    <property type="evidence" value="ECO:0007669"/>
    <property type="project" value="InterPro"/>
</dbReference>
<dbReference type="Pfam" id="PF00006">
    <property type="entry name" value="ATP-synt_ab"/>
    <property type="match status" value="1"/>
</dbReference>
<dbReference type="CDD" id="cd18111">
    <property type="entry name" value="ATP-synt_V_A-type_alpha_C"/>
    <property type="match status" value="1"/>
</dbReference>
<dbReference type="InterPro" id="IPR024034">
    <property type="entry name" value="ATPase_F1/V1_b/a_C"/>
</dbReference>
<dbReference type="InterPro" id="IPR004100">
    <property type="entry name" value="ATPase_F1/V1/A1_a/bsu_N"/>
</dbReference>
<evidence type="ECO:0000256" key="10">
    <source>
        <dbReference type="ARBA" id="ARBA00023065"/>
    </source>
</evidence>
<feature type="domain" description="ATPase F1/V1/A1 complex alpha/beta subunit N-terminal" evidence="15">
    <location>
        <begin position="25"/>
        <end position="85"/>
    </location>
</feature>
<keyword evidence="10" id="KW-0406">Ion transport</keyword>
<keyword evidence="5" id="KW-0813">Transport</keyword>
<dbReference type="Pfam" id="PF16886">
    <property type="entry name" value="ATP-synt_ab_Xtn"/>
    <property type="match status" value="1"/>
</dbReference>
<dbReference type="EMBL" id="QGNW01000064">
    <property type="protein sequence ID" value="RVX03684.1"/>
    <property type="molecule type" value="Genomic_DNA"/>
</dbReference>
<evidence type="ECO:0000256" key="12">
    <source>
        <dbReference type="ARBA" id="ARBA00032088"/>
    </source>
</evidence>
<dbReference type="Gene3D" id="2.40.30.20">
    <property type="match status" value="1"/>
</dbReference>
<evidence type="ECO:0000256" key="3">
    <source>
        <dbReference type="ARBA" id="ARBA00012473"/>
    </source>
</evidence>
<protein>
    <recommendedName>
        <fullName evidence="4">V-type proton ATPase catalytic subunit A</fullName>
        <ecNumber evidence="3">7.1.2.2</ecNumber>
    </recommendedName>
    <alternativeName>
        <fullName evidence="12">V-ATPase 69 kDa subunit</fullName>
    </alternativeName>
    <alternativeName>
        <fullName evidence="11">Vacuolar proton pump subunit alpha</fullName>
    </alternativeName>
</protein>
<dbReference type="CDD" id="cd18119">
    <property type="entry name" value="ATP-synt_V_A-type_alpha_N"/>
    <property type="match status" value="1"/>
</dbReference>
<dbReference type="GO" id="GO:0033180">
    <property type="term" value="C:proton-transporting V-type ATPase, V1 domain"/>
    <property type="evidence" value="ECO:0007669"/>
    <property type="project" value="InterPro"/>
</dbReference>
<dbReference type="InterPro" id="IPR036121">
    <property type="entry name" value="ATPase_F1/V1/A1_a/bsu_N_sf"/>
</dbReference>
<keyword evidence="9" id="KW-1278">Translocase</keyword>
<dbReference type="AlphaFoldDB" id="A0A438J408"/>
<name>A0A438J408_VITVI</name>
<evidence type="ECO:0000256" key="6">
    <source>
        <dbReference type="ARBA" id="ARBA00022741"/>
    </source>
</evidence>
<dbReference type="SUPFAM" id="SSF50615">
    <property type="entry name" value="N-terminal domain of alpha and beta subunits of F1 ATP synthase"/>
    <property type="match status" value="1"/>
</dbReference>
<proteinExistence type="inferred from homology"/>
<dbReference type="Gene3D" id="2.40.50.100">
    <property type="match status" value="1"/>
</dbReference>
<dbReference type="GO" id="GO:0016887">
    <property type="term" value="F:ATP hydrolysis activity"/>
    <property type="evidence" value="ECO:0007669"/>
    <property type="project" value="InterPro"/>
</dbReference>
<reference evidence="17 18" key="1">
    <citation type="journal article" date="2018" name="PLoS Genet.">
        <title>Population sequencing reveals clonal diversity and ancestral inbreeding in the grapevine cultivar Chardonnay.</title>
        <authorList>
            <person name="Roach M.J."/>
            <person name="Johnson D.L."/>
            <person name="Bohlmann J."/>
            <person name="van Vuuren H.J."/>
            <person name="Jones S.J."/>
            <person name="Pretorius I.S."/>
            <person name="Schmidt S.A."/>
            <person name="Borneman A.R."/>
        </authorList>
    </citation>
    <scope>NUCLEOTIDE SEQUENCE [LARGE SCALE GENOMIC DNA]</scope>
    <source>
        <strain evidence="18">cv. Chardonnay</strain>
        <tissue evidence="17">Leaf</tissue>
    </source>
</reference>
<evidence type="ECO:0000256" key="8">
    <source>
        <dbReference type="ARBA" id="ARBA00022840"/>
    </source>
</evidence>
<evidence type="ECO:0000256" key="1">
    <source>
        <dbReference type="ARBA" id="ARBA00003685"/>
    </source>
</evidence>
<evidence type="ECO:0000256" key="2">
    <source>
        <dbReference type="ARBA" id="ARBA00008936"/>
    </source>
</evidence>
<feature type="domain" description="ATPase F1/V1/A1 complex alpha/beta subunit nucleotide-binding" evidence="14">
    <location>
        <begin position="235"/>
        <end position="448"/>
    </location>
</feature>
<dbReference type="CDD" id="cd01134">
    <property type="entry name" value="V_A-ATPase_A"/>
    <property type="match status" value="1"/>
</dbReference>
<dbReference type="Gene3D" id="1.10.1140.10">
    <property type="entry name" value="Bovine Mitochondrial F1-atpase, Atp Synthase Beta Chain, Chain D, domain 3"/>
    <property type="match status" value="1"/>
</dbReference>
<dbReference type="InterPro" id="IPR027417">
    <property type="entry name" value="P-loop_NTPase"/>
</dbReference>
<dbReference type="InterPro" id="IPR005725">
    <property type="entry name" value="ATPase_V1-cplx_asu"/>
</dbReference>
<dbReference type="FunFam" id="2.40.30.20:FF:000002">
    <property type="entry name" value="V-type proton ATPase catalytic subunit A"/>
    <property type="match status" value="1"/>
</dbReference>
<sequence length="564" mass="61414">MPSVYGARMTTFEDSEKESEYGYVRKVSGPVVVADGMAGAAMYELVRVGHDNLIGEIIRLEGDSATIQVYEETAGLTVNDPVLRTHKPLSVELGPGILGNIFDGIQRPLKTIAKISGDVYIPRGVSVPALDKDILWEFQPKKLGEGDLLTGGDLYAGKFTVFENSLMQHHVALPPDAMGKITYVAPAGQYSLKDTVLELEFQGVKKQITMLQTWPVRTPRPVASKLAADTPLLTGQRVLDALFPSVLGGTCAIPGAFGCGKTVISQALSKYSNSDTVVYVGCGERGNEMAEVLMDFPQLTMTLPDGREESVMKRTTLVANTSNMPVAAREASIYTGITIAEYFRDMGYNVSMMADSTSRWAEALREISGRLAEMPADSGYPAYLAARLASFYERAGKVKCLGGPERNGSVTIVGAVSPPGGDFSDPVTSATLSIVQVFWGLDKNLLRGNISHLFYHIRTKAREVLQREDDLNEIVQLVGKDALAETDKITLETAKLLREDYLAQNAFTPNNLHPYQASVGRSFLSSCSQKFEDPAEGEEVLVAKFSKLHEDLTAGFRNLDDETR</sequence>
<dbReference type="InterPro" id="IPR031686">
    <property type="entry name" value="ATP-synth_a_Xtn"/>
</dbReference>
<comment type="catalytic activity">
    <reaction evidence="13">
        <text>ATP + H2O + 4 H(+)(in) = ADP + phosphate + 5 H(+)(out)</text>
        <dbReference type="Rhea" id="RHEA:57720"/>
        <dbReference type="ChEBI" id="CHEBI:15377"/>
        <dbReference type="ChEBI" id="CHEBI:15378"/>
        <dbReference type="ChEBI" id="CHEBI:30616"/>
        <dbReference type="ChEBI" id="CHEBI:43474"/>
        <dbReference type="ChEBI" id="CHEBI:456216"/>
        <dbReference type="EC" id="7.1.2.2"/>
    </reaction>
</comment>
<dbReference type="Proteomes" id="UP000288805">
    <property type="component" value="Unassembled WGS sequence"/>
</dbReference>
<feature type="domain" description="ATPsynthase alpha/beta subunit barrel-sandwich" evidence="16">
    <location>
        <begin position="127"/>
        <end position="217"/>
    </location>
</feature>
<dbReference type="InterPro" id="IPR023366">
    <property type="entry name" value="ATP_synth_asu-like_sf"/>
</dbReference>
<evidence type="ECO:0000259" key="16">
    <source>
        <dbReference type="Pfam" id="PF16886"/>
    </source>
</evidence>
<comment type="similarity">
    <text evidence="2">Belongs to the ATPase alpha/beta chains family.</text>
</comment>
<keyword evidence="7" id="KW-0375">Hydrogen ion transport</keyword>
<keyword evidence="6" id="KW-0547">Nucleotide-binding</keyword>
<organism evidence="17 18">
    <name type="scientific">Vitis vinifera</name>
    <name type="common">Grape</name>
    <dbReference type="NCBI Taxonomy" id="29760"/>
    <lineage>
        <taxon>Eukaryota</taxon>
        <taxon>Viridiplantae</taxon>
        <taxon>Streptophyta</taxon>
        <taxon>Embryophyta</taxon>
        <taxon>Tracheophyta</taxon>
        <taxon>Spermatophyta</taxon>
        <taxon>Magnoliopsida</taxon>
        <taxon>eudicotyledons</taxon>
        <taxon>Gunneridae</taxon>
        <taxon>Pentapetalae</taxon>
        <taxon>rosids</taxon>
        <taxon>Vitales</taxon>
        <taxon>Vitaceae</taxon>
        <taxon>Viteae</taxon>
        <taxon>Vitis</taxon>
    </lineage>
</organism>
<dbReference type="PANTHER" id="PTHR43607:SF1">
    <property type="entry name" value="H(+)-TRANSPORTING TWO-SECTOR ATPASE"/>
    <property type="match status" value="1"/>
</dbReference>
<evidence type="ECO:0000256" key="9">
    <source>
        <dbReference type="ARBA" id="ARBA00022967"/>
    </source>
</evidence>
<dbReference type="NCBIfam" id="NF003220">
    <property type="entry name" value="PRK04192.1"/>
    <property type="match status" value="1"/>
</dbReference>
<dbReference type="SUPFAM" id="SSF52540">
    <property type="entry name" value="P-loop containing nucleoside triphosphate hydrolases"/>
    <property type="match status" value="1"/>
</dbReference>
<dbReference type="Gene3D" id="3.40.50.300">
    <property type="entry name" value="P-loop containing nucleotide triphosphate hydrolases"/>
    <property type="match status" value="1"/>
</dbReference>
<evidence type="ECO:0000256" key="13">
    <source>
        <dbReference type="ARBA" id="ARBA00048383"/>
    </source>
</evidence>
<evidence type="ECO:0000256" key="7">
    <source>
        <dbReference type="ARBA" id="ARBA00022781"/>
    </source>
</evidence>
<evidence type="ECO:0000313" key="18">
    <source>
        <dbReference type="Proteomes" id="UP000288805"/>
    </source>
</evidence>
<dbReference type="InterPro" id="IPR022878">
    <property type="entry name" value="V-ATPase_asu"/>
</dbReference>
<comment type="caution">
    <text evidence="17">The sequence shown here is derived from an EMBL/GenBank/DDBJ whole genome shotgun (WGS) entry which is preliminary data.</text>
</comment>
<dbReference type="NCBIfam" id="TIGR01042">
    <property type="entry name" value="V-ATPase_V1_A"/>
    <property type="match status" value="1"/>
</dbReference>